<keyword evidence="4" id="KW-0804">Transcription</keyword>
<accession>A0A183AV56</accession>
<evidence type="ECO:0000256" key="3">
    <source>
        <dbReference type="ARBA" id="ARBA00023125"/>
    </source>
</evidence>
<evidence type="ECO:0000313" key="10">
    <source>
        <dbReference type="WBParaSite" id="ECPE_0001087501-mRNA-1"/>
    </source>
</evidence>
<name>A0A183AV56_9TREM</name>
<evidence type="ECO:0000256" key="1">
    <source>
        <dbReference type="ARBA" id="ARBA00004123"/>
    </source>
</evidence>
<sequence>MTTPVGRIRQFVERCVHAQPSYTVYGSGLNVAVNESDQSLVCDAAVKQVTVTLENKLLWDRFNALKTEMIVTKSGRRMFPSFQVRLGGLIPTDHYILALDFDVCEEKRYRYSFHSSTWIHAGLSSCREHFISFDTDEGKQYTLGDVIGSLACLRFQAL</sequence>
<evidence type="ECO:0000313" key="8">
    <source>
        <dbReference type="EMBL" id="VDP87708.1"/>
    </source>
</evidence>
<dbReference type="SMART" id="SM00425">
    <property type="entry name" value="TBOX"/>
    <property type="match status" value="1"/>
</dbReference>
<dbReference type="InterPro" id="IPR008967">
    <property type="entry name" value="p53-like_TF_DNA-bd_sf"/>
</dbReference>
<dbReference type="Gene3D" id="2.60.40.820">
    <property type="entry name" value="Transcription factor, T-box"/>
    <property type="match status" value="1"/>
</dbReference>
<evidence type="ECO:0000259" key="7">
    <source>
        <dbReference type="PROSITE" id="PS50252"/>
    </source>
</evidence>
<dbReference type="EMBL" id="UZAN01049786">
    <property type="protein sequence ID" value="VDP87708.1"/>
    <property type="molecule type" value="Genomic_DNA"/>
</dbReference>
<dbReference type="GO" id="GO:0045893">
    <property type="term" value="P:positive regulation of DNA-templated transcription"/>
    <property type="evidence" value="ECO:0007669"/>
    <property type="project" value="InterPro"/>
</dbReference>
<evidence type="ECO:0000256" key="5">
    <source>
        <dbReference type="ARBA" id="ARBA00023242"/>
    </source>
</evidence>
<reference evidence="8 9" key="2">
    <citation type="submission" date="2018-11" db="EMBL/GenBank/DDBJ databases">
        <authorList>
            <consortium name="Pathogen Informatics"/>
        </authorList>
    </citation>
    <scope>NUCLEOTIDE SEQUENCE [LARGE SCALE GENOMIC DNA]</scope>
    <source>
        <strain evidence="8 9">Egypt</strain>
    </source>
</reference>
<dbReference type="WBParaSite" id="ECPE_0001087501-mRNA-1">
    <property type="protein sequence ID" value="ECPE_0001087501-mRNA-1"/>
    <property type="gene ID" value="ECPE_0001087501"/>
</dbReference>
<dbReference type="OrthoDB" id="7442607at2759"/>
<dbReference type="PANTHER" id="PTHR11267:SF195">
    <property type="entry name" value="OPTOMOTOR-BLIND-RELATED-GENE-1, ISOFORM A"/>
    <property type="match status" value="1"/>
</dbReference>
<proteinExistence type="predicted"/>
<evidence type="ECO:0000256" key="2">
    <source>
        <dbReference type="ARBA" id="ARBA00023015"/>
    </source>
</evidence>
<comment type="subcellular location">
    <subcellularLocation>
        <location evidence="1 6">Nucleus</location>
    </subcellularLocation>
</comment>
<protein>
    <submittedName>
        <fullName evidence="10">T-box domain-containing protein</fullName>
    </submittedName>
</protein>
<feature type="domain" description="T-box" evidence="7">
    <location>
        <begin position="53"/>
        <end position="122"/>
    </location>
</feature>
<dbReference type="PROSITE" id="PS01283">
    <property type="entry name" value="TBOX_1"/>
    <property type="match status" value="1"/>
</dbReference>
<dbReference type="AlphaFoldDB" id="A0A183AV56"/>
<dbReference type="InterPro" id="IPR018186">
    <property type="entry name" value="TF_T-box_CS"/>
</dbReference>
<keyword evidence="5 6" id="KW-0539">Nucleus</keyword>
<evidence type="ECO:0000313" key="9">
    <source>
        <dbReference type="Proteomes" id="UP000272942"/>
    </source>
</evidence>
<dbReference type="GO" id="GO:0000785">
    <property type="term" value="C:chromatin"/>
    <property type="evidence" value="ECO:0007669"/>
    <property type="project" value="TreeGrafter"/>
</dbReference>
<organism evidence="10">
    <name type="scientific">Echinostoma caproni</name>
    <dbReference type="NCBI Taxonomy" id="27848"/>
    <lineage>
        <taxon>Eukaryota</taxon>
        <taxon>Metazoa</taxon>
        <taxon>Spiralia</taxon>
        <taxon>Lophotrochozoa</taxon>
        <taxon>Platyhelminthes</taxon>
        <taxon>Trematoda</taxon>
        <taxon>Digenea</taxon>
        <taxon>Plagiorchiida</taxon>
        <taxon>Echinostomata</taxon>
        <taxon>Echinostomatoidea</taxon>
        <taxon>Echinostomatidae</taxon>
        <taxon>Echinostoma</taxon>
    </lineage>
</organism>
<evidence type="ECO:0000256" key="6">
    <source>
        <dbReference type="PROSITE-ProRule" id="PRU00201"/>
    </source>
</evidence>
<dbReference type="PANTHER" id="PTHR11267">
    <property type="entry name" value="T-BOX PROTEIN-RELATED"/>
    <property type="match status" value="1"/>
</dbReference>
<dbReference type="PROSITE" id="PS50252">
    <property type="entry name" value="TBOX_3"/>
    <property type="match status" value="1"/>
</dbReference>
<dbReference type="InterPro" id="IPR001699">
    <property type="entry name" value="TF_T-box"/>
</dbReference>
<dbReference type="GO" id="GO:0000978">
    <property type="term" value="F:RNA polymerase II cis-regulatory region sequence-specific DNA binding"/>
    <property type="evidence" value="ECO:0007669"/>
    <property type="project" value="InterPro"/>
</dbReference>
<dbReference type="InterPro" id="IPR036960">
    <property type="entry name" value="T-box_sf"/>
</dbReference>
<dbReference type="InterPro" id="IPR046360">
    <property type="entry name" value="T-box_DNA-bd"/>
</dbReference>
<gene>
    <name evidence="8" type="ORF">ECPE_LOCUS10841</name>
</gene>
<dbReference type="Pfam" id="PF00907">
    <property type="entry name" value="T-box"/>
    <property type="match status" value="1"/>
</dbReference>
<reference evidence="10" key="1">
    <citation type="submission" date="2016-06" db="UniProtKB">
        <authorList>
            <consortium name="WormBaseParasite"/>
        </authorList>
    </citation>
    <scope>IDENTIFICATION</scope>
</reference>
<keyword evidence="3 6" id="KW-0238">DNA-binding</keyword>
<keyword evidence="9" id="KW-1185">Reference proteome</keyword>
<dbReference type="Proteomes" id="UP000272942">
    <property type="component" value="Unassembled WGS sequence"/>
</dbReference>
<evidence type="ECO:0000256" key="4">
    <source>
        <dbReference type="ARBA" id="ARBA00023163"/>
    </source>
</evidence>
<keyword evidence="2" id="KW-0805">Transcription regulation</keyword>
<dbReference type="GO" id="GO:0000981">
    <property type="term" value="F:DNA-binding transcription factor activity, RNA polymerase II-specific"/>
    <property type="evidence" value="ECO:0007669"/>
    <property type="project" value="TreeGrafter"/>
</dbReference>
<dbReference type="SUPFAM" id="SSF49417">
    <property type="entry name" value="p53-like transcription factors"/>
    <property type="match status" value="1"/>
</dbReference>
<dbReference type="GO" id="GO:0005634">
    <property type="term" value="C:nucleus"/>
    <property type="evidence" value="ECO:0007669"/>
    <property type="project" value="UniProtKB-SubCell"/>
</dbReference>
<comment type="caution">
    <text evidence="6">Lacks conserved residue(s) required for the propagation of feature annotation.</text>
</comment>
<dbReference type="GO" id="GO:0001708">
    <property type="term" value="P:cell fate specification"/>
    <property type="evidence" value="ECO:0007669"/>
    <property type="project" value="TreeGrafter"/>
</dbReference>